<dbReference type="PANTHER" id="PTHR34203:SF15">
    <property type="entry name" value="SLL1173 PROTEIN"/>
    <property type="match status" value="1"/>
</dbReference>
<dbReference type="Pfam" id="PF05050">
    <property type="entry name" value="Methyltransf_21"/>
    <property type="match status" value="1"/>
</dbReference>
<dbReference type="SUPFAM" id="SSF53335">
    <property type="entry name" value="S-adenosyl-L-methionine-dependent methyltransferases"/>
    <property type="match status" value="1"/>
</dbReference>
<evidence type="ECO:0000259" key="1">
    <source>
        <dbReference type="Pfam" id="PF05050"/>
    </source>
</evidence>
<sequence length="251" mass="29724">MKSNLLKFLSKIYRLLFFWKYPYIYSLNFDKAKIDFFITNRVDEFRIKKWGGEEGYVRYILSKLKPHDNLYIVGASVGFTSILASSRLLRGGVIAFEPDAIVYKKFLDNIKINKIKNIKTFKYALGERRTRKKLFYVTDNNMSASMINVRNFNKSTYVLVVPMDDLVEKEKLPYPTVVKIDVEGAEMNVLKGMKNVLKSKHKPRMMFIEIHKNYLKEFNSSEVDLVKYLKKMNYELKKKIVRNQEVLCEFR</sequence>
<dbReference type="InterPro" id="IPR029063">
    <property type="entry name" value="SAM-dependent_MTases_sf"/>
</dbReference>
<evidence type="ECO:0000313" key="3">
    <source>
        <dbReference type="Proteomes" id="UP000179221"/>
    </source>
</evidence>
<dbReference type="InterPro" id="IPR052514">
    <property type="entry name" value="SAM-dependent_MTase"/>
</dbReference>
<gene>
    <name evidence="2" type="ORF">A2628_02075</name>
</gene>
<organism evidence="2 3">
    <name type="scientific">Candidatus Woesebacteria bacterium RIFCSPHIGHO2_01_FULL_40_22</name>
    <dbReference type="NCBI Taxonomy" id="1802499"/>
    <lineage>
        <taxon>Bacteria</taxon>
        <taxon>Candidatus Woeseibacteriota</taxon>
    </lineage>
</organism>
<dbReference type="NCBIfam" id="TIGR01444">
    <property type="entry name" value="fkbM_fam"/>
    <property type="match status" value="1"/>
</dbReference>
<dbReference type="Gene3D" id="3.40.50.150">
    <property type="entry name" value="Vaccinia Virus protein VP39"/>
    <property type="match status" value="1"/>
</dbReference>
<dbReference type="PANTHER" id="PTHR34203">
    <property type="entry name" value="METHYLTRANSFERASE, FKBM FAMILY PROTEIN"/>
    <property type="match status" value="1"/>
</dbReference>
<proteinExistence type="predicted"/>
<dbReference type="InterPro" id="IPR006342">
    <property type="entry name" value="FkbM_mtfrase"/>
</dbReference>
<name>A0A1F7YJM5_9BACT</name>
<evidence type="ECO:0000313" key="2">
    <source>
        <dbReference type="EMBL" id="OGM27554.1"/>
    </source>
</evidence>
<dbReference type="AlphaFoldDB" id="A0A1F7YJM5"/>
<protein>
    <recommendedName>
        <fullName evidence="1">Methyltransferase FkbM domain-containing protein</fullName>
    </recommendedName>
</protein>
<accession>A0A1F7YJM5</accession>
<reference evidence="2 3" key="1">
    <citation type="journal article" date="2016" name="Nat. Commun.">
        <title>Thousands of microbial genomes shed light on interconnected biogeochemical processes in an aquifer system.</title>
        <authorList>
            <person name="Anantharaman K."/>
            <person name="Brown C.T."/>
            <person name="Hug L.A."/>
            <person name="Sharon I."/>
            <person name="Castelle C.J."/>
            <person name="Probst A.J."/>
            <person name="Thomas B.C."/>
            <person name="Singh A."/>
            <person name="Wilkins M.J."/>
            <person name="Karaoz U."/>
            <person name="Brodie E.L."/>
            <person name="Williams K.H."/>
            <person name="Hubbard S.S."/>
            <person name="Banfield J.F."/>
        </authorList>
    </citation>
    <scope>NUCLEOTIDE SEQUENCE [LARGE SCALE GENOMIC DNA]</scope>
</reference>
<dbReference type="EMBL" id="MGGL01000004">
    <property type="protein sequence ID" value="OGM27554.1"/>
    <property type="molecule type" value="Genomic_DNA"/>
</dbReference>
<dbReference type="Proteomes" id="UP000179221">
    <property type="component" value="Unassembled WGS sequence"/>
</dbReference>
<feature type="domain" description="Methyltransferase FkbM" evidence="1">
    <location>
        <begin position="73"/>
        <end position="236"/>
    </location>
</feature>
<comment type="caution">
    <text evidence="2">The sequence shown here is derived from an EMBL/GenBank/DDBJ whole genome shotgun (WGS) entry which is preliminary data.</text>
</comment>